<gene>
    <name evidence="3" type="ORF">T459_14970</name>
</gene>
<evidence type="ECO:0000313" key="4">
    <source>
        <dbReference type="Proteomes" id="UP000222542"/>
    </source>
</evidence>
<keyword evidence="1" id="KW-1133">Transmembrane helix</keyword>
<dbReference type="STRING" id="4072.A0A2G2ZJ51"/>
<sequence length="142" mass="17128">MELCSLWDENLRDHGWNHIKVFMVNDKFMNAMDNEYEKLKDLKKNYGEEVYKASTTTLIDINDYNPKGRYIMSELWNYIVKKKDILEEGVTVLLNLWKKMRLLNNFLMDCSKFMMTFLIYYGFYRSTTGWELMSRFLPLLIG</sequence>
<accession>A0A2G2ZJ51</accession>
<dbReference type="OMA" id="IMEYTIK"/>
<evidence type="ECO:0000256" key="1">
    <source>
        <dbReference type="SAM" id="Phobius"/>
    </source>
</evidence>
<feature type="transmembrane region" description="Helical" evidence="1">
    <location>
        <begin position="106"/>
        <end position="124"/>
    </location>
</feature>
<proteinExistence type="predicted"/>
<dbReference type="InterPro" id="IPR045177">
    <property type="entry name" value="FDM1-5/IDN2"/>
</dbReference>
<keyword evidence="4" id="KW-1185">Reference proteome</keyword>
<dbReference type="Pfam" id="PF03469">
    <property type="entry name" value="XH"/>
    <property type="match status" value="1"/>
</dbReference>
<dbReference type="PANTHER" id="PTHR21596">
    <property type="entry name" value="RIBONUCLEASE P SUBUNIT P38"/>
    <property type="match status" value="1"/>
</dbReference>
<name>A0A2G2ZJ51_CAPAN</name>
<reference evidence="3 4" key="1">
    <citation type="journal article" date="2014" name="Nat. Genet.">
        <title>Genome sequence of the hot pepper provides insights into the evolution of pungency in Capsicum species.</title>
        <authorList>
            <person name="Kim S."/>
            <person name="Park M."/>
            <person name="Yeom S.I."/>
            <person name="Kim Y.M."/>
            <person name="Lee J.M."/>
            <person name="Lee H.A."/>
            <person name="Seo E."/>
            <person name="Choi J."/>
            <person name="Cheong K."/>
            <person name="Kim K.T."/>
            <person name="Jung K."/>
            <person name="Lee G.W."/>
            <person name="Oh S.K."/>
            <person name="Bae C."/>
            <person name="Kim S.B."/>
            <person name="Lee H.Y."/>
            <person name="Kim S.Y."/>
            <person name="Kim M.S."/>
            <person name="Kang B.C."/>
            <person name="Jo Y.D."/>
            <person name="Yang H.B."/>
            <person name="Jeong H.J."/>
            <person name="Kang W.H."/>
            <person name="Kwon J.K."/>
            <person name="Shin C."/>
            <person name="Lim J.Y."/>
            <person name="Park J.H."/>
            <person name="Huh J.H."/>
            <person name="Kim J.S."/>
            <person name="Kim B.D."/>
            <person name="Cohen O."/>
            <person name="Paran I."/>
            <person name="Suh M.C."/>
            <person name="Lee S.B."/>
            <person name="Kim Y.K."/>
            <person name="Shin Y."/>
            <person name="Noh S.J."/>
            <person name="Park J."/>
            <person name="Seo Y.S."/>
            <person name="Kwon S.Y."/>
            <person name="Kim H.A."/>
            <person name="Park J.M."/>
            <person name="Kim H.J."/>
            <person name="Choi S.B."/>
            <person name="Bosland P.W."/>
            <person name="Reeves G."/>
            <person name="Jo S.H."/>
            <person name="Lee B.W."/>
            <person name="Cho H.T."/>
            <person name="Choi H.S."/>
            <person name="Lee M.S."/>
            <person name="Yu Y."/>
            <person name="Do Choi Y."/>
            <person name="Park B.S."/>
            <person name="van Deynze A."/>
            <person name="Ashrafi H."/>
            <person name="Hill T."/>
            <person name="Kim W.T."/>
            <person name="Pai H.S."/>
            <person name="Ahn H.K."/>
            <person name="Yeam I."/>
            <person name="Giovannoni J.J."/>
            <person name="Rose J.K."/>
            <person name="Sorensen I."/>
            <person name="Lee S.J."/>
            <person name="Kim R.W."/>
            <person name="Choi I.Y."/>
            <person name="Choi B.S."/>
            <person name="Lim J.S."/>
            <person name="Lee Y.H."/>
            <person name="Choi D."/>
        </authorList>
    </citation>
    <scope>NUCLEOTIDE SEQUENCE [LARGE SCALE GENOMIC DNA]</scope>
    <source>
        <strain evidence="4">cv. CM334</strain>
    </source>
</reference>
<dbReference type="Gramene" id="PHT81955">
    <property type="protein sequence ID" value="PHT81955"/>
    <property type="gene ID" value="T459_14970"/>
</dbReference>
<feature type="domain" description="Factor of DNA methylation 1-5/IDN2" evidence="2">
    <location>
        <begin position="1"/>
        <end position="100"/>
    </location>
</feature>
<dbReference type="GO" id="GO:0080188">
    <property type="term" value="P:gene silencing by siRNA-directed DNA methylation"/>
    <property type="evidence" value="ECO:0007669"/>
    <property type="project" value="InterPro"/>
</dbReference>
<keyword evidence="1" id="KW-0472">Membrane</keyword>
<protein>
    <recommendedName>
        <fullName evidence="2">Factor of DNA methylation 1-5/IDN2 domain-containing protein</fullName>
    </recommendedName>
</protein>
<dbReference type="EMBL" id="AYRZ02000005">
    <property type="protein sequence ID" value="PHT81955.1"/>
    <property type="molecule type" value="Genomic_DNA"/>
</dbReference>
<dbReference type="AlphaFoldDB" id="A0A2G2ZJ51"/>
<keyword evidence="1" id="KW-0812">Transmembrane</keyword>
<dbReference type="Proteomes" id="UP000222542">
    <property type="component" value="Unassembled WGS sequence"/>
</dbReference>
<dbReference type="PANTHER" id="PTHR21596:SF65">
    <property type="entry name" value="PROTEIN INVOLVED IN DE NOVO 2-RELATED"/>
    <property type="match status" value="1"/>
</dbReference>
<organism evidence="3 4">
    <name type="scientific">Capsicum annuum</name>
    <name type="common">Capsicum pepper</name>
    <dbReference type="NCBI Taxonomy" id="4072"/>
    <lineage>
        <taxon>Eukaryota</taxon>
        <taxon>Viridiplantae</taxon>
        <taxon>Streptophyta</taxon>
        <taxon>Embryophyta</taxon>
        <taxon>Tracheophyta</taxon>
        <taxon>Spermatophyta</taxon>
        <taxon>Magnoliopsida</taxon>
        <taxon>eudicotyledons</taxon>
        <taxon>Gunneridae</taxon>
        <taxon>Pentapetalae</taxon>
        <taxon>asterids</taxon>
        <taxon>lamiids</taxon>
        <taxon>Solanales</taxon>
        <taxon>Solanaceae</taxon>
        <taxon>Solanoideae</taxon>
        <taxon>Capsiceae</taxon>
        <taxon>Capsicum</taxon>
    </lineage>
</organism>
<comment type="caution">
    <text evidence="3">The sequence shown here is derived from an EMBL/GenBank/DDBJ whole genome shotgun (WGS) entry which is preliminary data.</text>
</comment>
<evidence type="ECO:0000313" key="3">
    <source>
        <dbReference type="EMBL" id="PHT81955.1"/>
    </source>
</evidence>
<reference evidence="3 4" key="2">
    <citation type="journal article" date="2017" name="Genome Biol.">
        <title>New reference genome sequences of hot pepper reveal the massive evolution of plant disease-resistance genes by retroduplication.</title>
        <authorList>
            <person name="Kim S."/>
            <person name="Park J."/>
            <person name="Yeom S.I."/>
            <person name="Kim Y.M."/>
            <person name="Seo E."/>
            <person name="Kim K.T."/>
            <person name="Kim M.S."/>
            <person name="Lee J.M."/>
            <person name="Cheong K."/>
            <person name="Shin H.S."/>
            <person name="Kim S.B."/>
            <person name="Han K."/>
            <person name="Lee J."/>
            <person name="Park M."/>
            <person name="Lee H.A."/>
            <person name="Lee H.Y."/>
            <person name="Lee Y."/>
            <person name="Oh S."/>
            <person name="Lee J.H."/>
            <person name="Choi E."/>
            <person name="Choi E."/>
            <person name="Lee S.E."/>
            <person name="Jeon J."/>
            <person name="Kim H."/>
            <person name="Choi G."/>
            <person name="Song H."/>
            <person name="Lee J."/>
            <person name="Lee S.C."/>
            <person name="Kwon J.K."/>
            <person name="Lee H.Y."/>
            <person name="Koo N."/>
            <person name="Hong Y."/>
            <person name="Kim R.W."/>
            <person name="Kang W.H."/>
            <person name="Huh J.H."/>
            <person name="Kang B.C."/>
            <person name="Yang T.J."/>
            <person name="Lee Y.H."/>
            <person name="Bennetzen J.L."/>
            <person name="Choi D."/>
        </authorList>
    </citation>
    <scope>NUCLEOTIDE SEQUENCE [LARGE SCALE GENOMIC DNA]</scope>
    <source>
        <strain evidence="4">cv. CM334</strain>
    </source>
</reference>
<dbReference type="InterPro" id="IPR005379">
    <property type="entry name" value="FDM1-5/IDN2_XH"/>
</dbReference>
<evidence type="ECO:0000259" key="2">
    <source>
        <dbReference type="Pfam" id="PF03469"/>
    </source>
</evidence>